<dbReference type="Gene3D" id="3.40.1350.10">
    <property type="match status" value="1"/>
</dbReference>
<dbReference type="FunFam" id="3.40.1350.10:FF:000008">
    <property type="entry name" value="tRNA-splicing endonuclease subunit Sen34"/>
    <property type="match status" value="1"/>
</dbReference>
<evidence type="ECO:0000313" key="10">
    <source>
        <dbReference type="EMBL" id="KAJ9155071.1"/>
    </source>
</evidence>
<dbReference type="InterPro" id="IPR059049">
    <property type="entry name" value="TSEN34_N"/>
</dbReference>
<keyword evidence="11" id="KW-1185">Reference proteome</keyword>
<evidence type="ECO:0000313" key="11">
    <source>
        <dbReference type="Proteomes" id="UP001174694"/>
    </source>
</evidence>
<evidence type="ECO:0000256" key="5">
    <source>
        <dbReference type="PIRNR" id="PIRNR017250"/>
    </source>
</evidence>
<keyword evidence="10" id="KW-0540">Nuclease</keyword>
<organism evidence="10 11">
    <name type="scientific">Pleurostoma richardsiae</name>
    <dbReference type="NCBI Taxonomy" id="41990"/>
    <lineage>
        <taxon>Eukaryota</taxon>
        <taxon>Fungi</taxon>
        <taxon>Dikarya</taxon>
        <taxon>Ascomycota</taxon>
        <taxon>Pezizomycotina</taxon>
        <taxon>Sordariomycetes</taxon>
        <taxon>Sordariomycetidae</taxon>
        <taxon>Calosphaeriales</taxon>
        <taxon>Pleurostomataceae</taxon>
        <taxon>Pleurostoma</taxon>
    </lineage>
</organism>
<dbReference type="EMBL" id="JANBVO010000004">
    <property type="protein sequence ID" value="KAJ9155071.1"/>
    <property type="molecule type" value="Genomic_DNA"/>
</dbReference>
<feature type="region of interest" description="Disordered" evidence="7">
    <location>
        <begin position="113"/>
        <end position="193"/>
    </location>
</feature>
<comment type="function">
    <text evidence="4">Constitutes one of the two catalytic subunit of the tRNA-splicing endonuclease complex, a complex responsible for identification and cleavage of the splice sites in pre-tRNA. It cleaves pre-tRNA at the 5'- and 3'-splice sites to release the intron. The products are an intron and two tRNA half-molecules bearing 2',3'-cyclic phosphate and 5'-OH termini. There are no conserved sequences at the splice sites, but the intron is invariably located at the same site in the gene, placing the splice sites an invariant distance from the constant structural features of the tRNA body. It probably carries the active site for 3'-splice site cleavage.</text>
</comment>
<dbReference type="PANTHER" id="PTHR13070">
    <property type="entry name" value="TRNA-SPLICING ENDONUCLEASE SUBUNIT SEN34-RELATED"/>
    <property type="match status" value="1"/>
</dbReference>
<keyword evidence="3 5" id="KW-0456">Lyase</keyword>
<sequence length="309" mass="33328">MAGPTAMEPVRITKIAGRYLVFDLKGVSALRRNHNICAVFVGTTPQNPTQNIFQGLPIELLAEEAKILVEKNAAYIVDDVASHLARLSSFDEPARKAYAQSLRNRRRVAQNILDEEEAKRRETSAQKKARSISKKASKTPEPEPGTAAAPAPAPEDELFPKPDGPSPKEADAPPSAIVTRISKPVNLTPTTSADMIDPTADTVVDVDVSQSYPLVAHLNSRGYYTTPGIRFGGDLSVYPGDPFRYHAHFIATSFGWDEEITILDLVSGGRLGTAVKKGFLFGGEAPGAADGKAEAGDRVRTFTLEWAGM</sequence>
<feature type="compositionally biased region" description="Basic residues" evidence="7">
    <location>
        <begin position="127"/>
        <end position="137"/>
    </location>
</feature>
<feature type="domain" description="TSEN34 N-terminal" evidence="9">
    <location>
        <begin position="10"/>
        <end position="79"/>
    </location>
</feature>
<comment type="caution">
    <text evidence="10">The sequence shown here is derived from an EMBL/GenBank/DDBJ whole genome shotgun (WGS) entry which is preliminary data.</text>
</comment>
<dbReference type="GO" id="GO:0000213">
    <property type="term" value="F:tRNA-intron lyase activity"/>
    <property type="evidence" value="ECO:0007669"/>
    <property type="project" value="UniProtKB-UniRule"/>
</dbReference>
<keyword evidence="2 5" id="KW-0819">tRNA processing</keyword>
<evidence type="ECO:0000256" key="7">
    <source>
        <dbReference type="SAM" id="MobiDB-lite"/>
    </source>
</evidence>
<keyword evidence="10" id="KW-0378">Hydrolase</keyword>
<protein>
    <recommendedName>
        <fullName evidence="5">tRNA-splicing endonuclease subunit Sen34</fullName>
        <ecNumber evidence="5">4.6.1.16</ecNumber>
    </recommendedName>
</protein>
<evidence type="ECO:0000256" key="3">
    <source>
        <dbReference type="ARBA" id="ARBA00023239"/>
    </source>
</evidence>
<evidence type="ECO:0000259" key="8">
    <source>
        <dbReference type="Pfam" id="PF01974"/>
    </source>
</evidence>
<dbReference type="InterPro" id="IPR036167">
    <property type="entry name" value="tRNA_intron_Endo_cat-like_sf"/>
</dbReference>
<feature type="domain" description="tRNA intron endonuclease catalytic" evidence="8">
    <location>
        <begin position="211"/>
        <end position="281"/>
    </location>
</feature>
<dbReference type="InterPro" id="IPR011856">
    <property type="entry name" value="tRNA_endonuc-like_dom_sf"/>
</dbReference>
<evidence type="ECO:0000256" key="1">
    <source>
        <dbReference type="ARBA" id="ARBA00008078"/>
    </source>
</evidence>
<dbReference type="Pfam" id="PF26577">
    <property type="entry name" value="TSEN34_N"/>
    <property type="match status" value="1"/>
</dbReference>
<feature type="active site" evidence="6">
    <location>
        <position position="277"/>
    </location>
</feature>
<dbReference type="GO" id="GO:0003676">
    <property type="term" value="F:nucleic acid binding"/>
    <property type="evidence" value="ECO:0007669"/>
    <property type="project" value="InterPro"/>
</dbReference>
<evidence type="ECO:0000259" key="9">
    <source>
        <dbReference type="Pfam" id="PF26577"/>
    </source>
</evidence>
<evidence type="ECO:0000256" key="2">
    <source>
        <dbReference type="ARBA" id="ARBA00022694"/>
    </source>
</evidence>
<dbReference type="CDD" id="cd22363">
    <property type="entry name" value="tRNA-intron_lyase_C"/>
    <property type="match status" value="1"/>
</dbReference>
<feature type="active site" evidence="6">
    <location>
        <position position="246"/>
    </location>
</feature>
<dbReference type="SUPFAM" id="SSF53032">
    <property type="entry name" value="tRNA-intron endonuclease catalytic domain-like"/>
    <property type="match status" value="1"/>
</dbReference>
<dbReference type="Proteomes" id="UP001174694">
    <property type="component" value="Unassembled WGS sequence"/>
</dbReference>
<dbReference type="Pfam" id="PF01974">
    <property type="entry name" value="tRNA_int_endo"/>
    <property type="match status" value="1"/>
</dbReference>
<dbReference type="AlphaFoldDB" id="A0AA38S8N5"/>
<dbReference type="InterPro" id="IPR006677">
    <property type="entry name" value="tRNA_intron_Endonuc_cat-like"/>
</dbReference>
<feature type="active site" evidence="6">
    <location>
        <position position="238"/>
    </location>
</feature>
<reference evidence="10" key="1">
    <citation type="submission" date="2022-07" db="EMBL/GenBank/DDBJ databases">
        <title>Fungi with potential for degradation of polypropylene.</title>
        <authorList>
            <person name="Gostincar C."/>
        </authorList>
    </citation>
    <scope>NUCLEOTIDE SEQUENCE</scope>
    <source>
        <strain evidence="10">EXF-13308</strain>
    </source>
</reference>
<name>A0AA38S8N5_9PEZI</name>
<accession>A0AA38S8N5</accession>
<dbReference type="PANTHER" id="PTHR13070:SF0">
    <property type="entry name" value="TRNA-SPLICING ENDONUCLEASE SUBUNIT SEN34"/>
    <property type="match status" value="1"/>
</dbReference>
<dbReference type="GO" id="GO:0000379">
    <property type="term" value="P:tRNA-type intron splice site recognition and cleavage"/>
    <property type="evidence" value="ECO:0007669"/>
    <property type="project" value="UniProtKB-UniRule"/>
</dbReference>
<gene>
    <name evidence="10" type="ORF">NKR23_g2557</name>
</gene>
<dbReference type="EC" id="4.6.1.16" evidence="5"/>
<evidence type="ECO:0000256" key="4">
    <source>
        <dbReference type="ARBA" id="ARBA00059865"/>
    </source>
</evidence>
<dbReference type="PIRSF" id="PIRSF017250">
    <property type="entry name" value="tRNA_splic_SEN34"/>
    <property type="match status" value="1"/>
</dbReference>
<dbReference type="GO" id="GO:0000214">
    <property type="term" value="C:tRNA-intron endonuclease complex"/>
    <property type="evidence" value="ECO:0007669"/>
    <property type="project" value="UniProtKB-UniRule"/>
</dbReference>
<evidence type="ECO:0000256" key="6">
    <source>
        <dbReference type="PIRSR" id="PIRSR017250-50"/>
    </source>
</evidence>
<dbReference type="InterPro" id="IPR016690">
    <property type="entry name" value="TSEN34"/>
</dbReference>
<comment type="similarity">
    <text evidence="1 5">Belongs to the tRNA-intron endonuclease family.</text>
</comment>
<proteinExistence type="inferred from homology"/>
<keyword evidence="10" id="KW-0255">Endonuclease</keyword>